<dbReference type="EMBL" id="CAFBMK010000029">
    <property type="protein sequence ID" value="CAB4904024.1"/>
    <property type="molecule type" value="Genomic_DNA"/>
</dbReference>
<proteinExistence type="predicted"/>
<gene>
    <name evidence="2" type="ORF">UFOPK3564_00755</name>
</gene>
<feature type="region of interest" description="Disordered" evidence="1">
    <location>
        <begin position="385"/>
        <end position="423"/>
    </location>
</feature>
<reference evidence="2" key="1">
    <citation type="submission" date="2020-05" db="EMBL/GenBank/DDBJ databases">
        <authorList>
            <person name="Chiriac C."/>
            <person name="Salcher M."/>
            <person name="Ghai R."/>
            <person name="Kavagutti S V."/>
        </authorList>
    </citation>
    <scope>NUCLEOTIDE SEQUENCE</scope>
</reference>
<feature type="region of interest" description="Disordered" evidence="1">
    <location>
        <begin position="138"/>
        <end position="217"/>
    </location>
</feature>
<feature type="compositionally biased region" description="Basic and acidic residues" evidence="1">
    <location>
        <begin position="198"/>
        <end position="217"/>
    </location>
</feature>
<evidence type="ECO:0000313" key="2">
    <source>
        <dbReference type="EMBL" id="CAB4904024.1"/>
    </source>
</evidence>
<feature type="region of interest" description="Disordered" evidence="1">
    <location>
        <begin position="94"/>
        <end position="118"/>
    </location>
</feature>
<sequence length="423" mass="44159">MAALVVDDLQPHHVEVDHHQGLRATPCAVHLAGQVVEPGGPGPGPGEGIGLGVQEPGGERAAVGGGQDTVRRGMLAVQGGVLAVLERPGPARAVLRSPGSAPRQAGRPAAPVLPDRRGLVAGRRHEVLGGRHDVASIRGAHELTDPGGRAVLRVRRGRPGTPADVVPTVQGPDGQPDGDARPRRHGRPDLDLAPESLDETREPAETDVPGRPRGLRLDGVEADPVVDDAQPQVVADEADRHGDHRGDGVPCDVGGQLAHGLADDRVVVDVRGGVDVDGDLEPSPDAQRGDDAVDGLPQGELLQRRLVHRPGEDAELLRHAAQAVVEPVHRLGVAGEDVDAVLAEPQELLQRPVVQRVGQARPLAEHDRPGQVVVPQLAQRRHLAPLTTGTRPALEAEPLRGATTLVPREPPTGGAAHAPSLRP</sequence>
<organism evidence="2">
    <name type="scientific">freshwater metagenome</name>
    <dbReference type="NCBI Taxonomy" id="449393"/>
    <lineage>
        <taxon>unclassified sequences</taxon>
        <taxon>metagenomes</taxon>
        <taxon>ecological metagenomes</taxon>
    </lineage>
</organism>
<accession>A0A6J7GB16</accession>
<evidence type="ECO:0000256" key="1">
    <source>
        <dbReference type="SAM" id="MobiDB-lite"/>
    </source>
</evidence>
<protein>
    <submittedName>
        <fullName evidence="2">Unannotated protein</fullName>
    </submittedName>
</protein>
<name>A0A6J7GB16_9ZZZZ</name>
<dbReference type="AlphaFoldDB" id="A0A6J7GB16"/>
<feature type="region of interest" description="Disordered" evidence="1">
    <location>
        <begin position="274"/>
        <end position="295"/>
    </location>
</feature>